<dbReference type="Gene3D" id="4.10.240.10">
    <property type="entry name" value="Zn(2)-C6 fungal-type DNA-binding domain"/>
    <property type="match status" value="1"/>
</dbReference>
<evidence type="ECO:0000313" key="7">
    <source>
        <dbReference type="Proteomes" id="UP000319257"/>
    </source>
</evidence>
<dbReference type="Proteomes" id="UP000319257">
    <property type="component" value="Unassembled WGS sequence"/>
</dbReference>
<evidence type="ECO:0000256" key="2">
    <source>
        <dbReference type="ARBA" id="ARBA00022723"/>
    </source>
</evidence>
<organism evidence="6 7">
    <name type="scientific">Thyridium curvatum</name>
    <dbReference type="NCBI Taxonomy" id="1093900"/>
    <lineage>
        <taxon>Eukaryota</taxon>
        <taxon>Fungi</taxon>
        <taxon>Dikarya</taxon>
        <taxon>Ascomycota</taxon>
        <taxon>Pezizomycotina</taxon>
        <taxon>Sordariomycetes</taxon>
        <taxon>Sordariomycetidae</taxon>
        <taxon>Thyridiales</taxon>
        <taxon>Thyridiaceae</taxon>
        <taxon>Thyridium</taxon>
    </lineage>
</organism>
<dbReference type="GO" id="GO:0006351">
    <property type="term" value="P:DNA-templated transcription"/>
    <property type="evidence" value="ECO:0007669"/>
    <property type="project" value="InterPro"/>
</dbReference>
<feature type="domain" description="Zn(2)-C6 fungal-type" evidence="5">
    <location>
        <begin position="20"/>
        <end position="49"/>
    </location>
</feature>
<evidence type="ECO:0000256" key="1">
    <source>
        <dbReference type="ARBA" id="ARBA00004123"/>
    </source>
</evidence>
<gene>
    <name evidence="6" type="ORF">E0L32_009762</name>
</gene>
<dbReference type="OrthoDB" id="435881at2759"/>
<feature type="region of interest" description="Disordered" evidence="4">
    <location>
        <begin position="85"/>
        <end position="139"/>
    </location>
</feature>
<evidence type="ECO:0000259" key="5">
    <source>
        <dbReference type="PROSITE" id="PS50048"/>
    </source>
</evidence>
<accession>A0A507AI39</accession>
<feature type="compositionally biased region" description="Basic and acidic residues" evidence="4">
    <location>
        <begin position="108"/>
        <end position="118"/>
    </location>
</feature>
<name>A0A507AI39_9PEZI</name>
<feature type="region of interest" description="Disordered" evidence="4">
    <location>
        <begin position="642"/>
        <end position="667"/>
    </location>
</feature>
<dbReference type="GO" id="GO:0000981">
    <property type="term" value="F:DNA-binding transcription factor activity, RNA polymerase II-specific"/>
    <property type="evidence" value="ECO:0007669"/>
    <property type="project" value="InterPro"/>
</dbReference>
<dbReference type="RefSeq" id="XP_030990533.1">
    <property type="nucleotide sequence ID" value="XM_031144760.1"/>
</dbReference>
<proteinExistence type="predicted"/>
<dbReference type="InterPro" id="IPR001138">
    <property type="entry name" value="Zn2Cys6_DnaBD"/>
</dbReference>
<keyword evidence="7" id="KW-1185">Reference proteome</keyword>
<dbReference type="SMART" id="SM00066">
    <property type="entry name" value="GAL4"/>
    <property type="match status" value="1"/>
</dbReference>
<dbReference type="Pfam" id="PF04082">
    <property type="entry name" value="Fungal_trans"/>
    <property type="match status" value="1"/>
</dbReference>
<dbReference type="InterPro" id="IPR050613">
    <property type="entry name" value="Sec_Metabolite_Reg"/>
</dbReference>
<dbReference type="SUPFAM" id="SSF57701">
    <property type="entry name" value="Zn2/Cys6 DNA-binding domain"/>
    <property type="match status" value="1"/>
</dbReference>
<dbReference type="PROSITE" id="PS00463">
    <property type="entry name" value="ZN2_CY6_FUNGAL_1"/>
    <property type="match status" value="1"/>
</dbReference>
<keyword evidence="2" id="KW-0479">Metal-binding</keyword>
<keyword evidence="3" id="KW-0539">Nucleus</keyword>
<dbReference type="SMART" id="SM00906">
    <property type="entry name" value="Fungal_trans"/>
    <property type="match status" value="1"/>
</dbReference>
<dbReference type="GO" id="GO:0005634">
    <property type="term" value="C:nucleus"/>
    <property type="evidence" value="ECO:0007669"/>
    <property type="project" value="UniProtKB-SubCell"/>
</dbReference>
<dbReference type="GeneID" id="41977209"/>
<dbReference type="CDD" id="cd12148">
    <property type="entry name" value="fungal_TF_MHR"/>
    <property type="match status" value="1"/>
</dbReference>
<dbReference type="AlphaFoldDB" id="A0A507AI39"/>
<dbReference type="EMBL" id="SKBQ01000073">
    <property type="protein sequence ID" value="TPX08822.1"/>
    <property type="molecule type" value="Genomic_DNA"/>
</dbReference>
<dbReference type="PROSITE" id="PS50048">
    <property type="entry name" value="ZN2_CY6_FUNGAL_2"/>
    <property type="match status" value="1"/>
</dbReference>
<dbReference type="PANTHER" id="PTHR31001">
    <property type="entry name" value="UNCHARACTERIZED TRANSCRIPTIONAL REGULATORY PROTEIN"/>
    <property type="match status" value="1"/>
</dbReference>
<feature type="compositionally biased region" description="Acidic residues" evidence="4">
    <location>
        <begin position="88"/>
        <end position="101"/>
    </location>
</feature>
<evidence type="ECO:0000256" key="3">
    <source>
        <dbReference type="ARBA" id="ARBA00023242"/>
    </source>
</evidence>
<dbReference type="InParanoid" id="A0A507AI39"/>
<sequence>MAEPTATNLISSAGNLQSFSCVTCRQRKVKCDRHSPCTNCVRAEKQCSFVAPVRGRRKRTKPPKEGLHERLKRYEELLCAYGHKVEPSDDADDGHEYDDDNGNGKGVADLDRTSHDPDAATDSPGQDVHRLVSSKGSEPRLLTNKAASRYFDSAPWSNMGPQFHHPEVAGIGTPTDDLNLDESGMFFEPTDNSTLHDLIGVYPPLSLLQKIKGVYLDRFDPMMKILHMPSLWASIHQRLSQGQRLPKEEEAVMFAICLAAVTTLGEDECQRVLEGARPALYSRYRIATRQALTNAGFMSTSSPMTLRAYVLFLTCVKERYRVDTIFVMSGIAIRIARRMGLHRDGEALGLSPFETEMRRRLWWHIVQIDVRLSGVLGTRPSLDACTADTKVPLNVFDRDLHPDMTEFPEERPGITEVTFCLVKCAILEVLRSFTPFDPGDLRWEALCNSDMTLAQKDSMIKEYEDSMEKRFLRYCDPASSLDAFVLITLRSGINKMRLFAHDPRQFAGAAGGEVPQSERDLIFANAMKQLEYITLTRGGHQGLEKYMWHHGTNFLWNAILYALIEARRRRTGPEVDRVWELIGRVFSYYPQMFEESAGAVYKALGAWTLEVWGEYVAAAAAEGLPEPPAPYYITAIRQCRNPDAGTGEDDSMQKARPATAGQVSTDDHDVLEGEDAVASLGATEPFTFPDLLTFNADPSEWEQWEQLLVDQDGTYRGMIF</sequence>
<dbReference type="STRING" id="1093900.A0A507AI39"/>
<dbReference type="InterPro" id="IPR036864">
    <property type="entry name" value="Zn2-C6_fun-type_DNA-bd_sf"/>
</dbReference>
<dbReference type="Pfam" id="PF00172">
    <property type="entry name" value="Zn_clus"/>
    <property type="match status" value="1"/>
</dbReference>
<protein>
    <recommendedName>
        <fullName evidence="5">Zn(2)-C6 fungal-type domain-containing protein</fullName>
    </recommendedName>
</protein>
<dbReference type="InterPro" id="IPR007219">
    <property type="entry name" value="XnlR_reg_dom"/>
</dbReference>
<comment type="caution">
    <text evidence="6">The sequence shown here is derived from an EMBL/GenBank/DDBJ whole genome shotgun (WGS) entry which is preliminary data.</text>
</comment>
<evidence type="ECO:0000256" key="4">
    <source>
        <dbReference type="SAM" id="MobiDB-lite"/>
    </source>
</evidence>
<comment type="subcellular location">
    <subcellularLocation>
        <location evidence="1">Nucleus</location>
    </subcellularLocation>
</comment>
<dbReference type="PANTHER" id="PTHR31001:SF85">
    <property type="entry name" value="ZN(II)2CYS6 TRANSCRIPTION FACTOR (EUROFUNG)"/>
    <property type="match status" value="1"/>
</dbReference>
<evidence type="ECO:0000313" key="6">
    <source>
        <dbReference type="EMBL" id="TPX08822.1"/>
    </source>
</evidence>
<dbReference type="GO" id="GO:0003677">
    <property type="term" value="F:DNA binding"/>
    <property type="evidence" value="ECO:0007669"/>
    <property type="project" value="InterPro"/>
</dbReference>
<reference evidence="6 7" key="1">
    <citation type="submission" date="2019-06" db="EMBL/GenBank/DDBJ databases">
        <title>Draft genome sequence of the filamentous fungus Phialemoniopsis curvata isolated from diesel fuel.</title>
        <authorList>
            <person name="Varaljay V.A."/>
            <person name="Lyon W.J."/>
            <person name="Crouch A.L."/>
            <person name="Drake C.E."/>
            <person name="Hollomon J.M."/>
            <person name="Nadeau L.J."/>
            <person name="Nunn H.S."/>
            <person name="Stevenson B.S."/>
            <person name="Bojanowski C.L."/>
            <person name="Crookes-Goodson W.J."/>
        </authorList>
    </citation>
    <scope>NUCLEOTIDE SEQUENCE [LARGE SCALE GENOMIC DNA]</scope>
    <source>
        <strain evidence="6 7">D216</strain>
    </source>
</reference>
<dbReference type="CDD" id="cd00067">
    <property type="entry name" value="GAL4"/>
    <property type="match status" value="1"/>
</dbReference>
<dbReference type="GO" id="GO:0008270">
    <property type="term" value="F:zinc ion binding"/>
    <property type="evidence" value="ECO:0007669"/>
    <property type="project" value="InterPro"/>
</dbReference>